<evidence type="ECO:0000313" key="1">
    <source>
        <dbReference type="EMBL" id="KAF4622070.1"/>
    </source>
</evidence>
<name>A0A8H4R290_9AGAR</name>
<dbReference type="Gene3D" id="1.20.1310.10">
    <property type="entry name" value="Cullin Repeats"/>
    <property type="match status" value="1"/>
</dbReference>
<keyword evidence="2" id="KW-1185">Reference proteome</keyword>
<dbReference type="InterPro" id="IPR016159">
    <property type="entry name" value="Cullin_repeat-like_dom_sf"/>
</dbReference>
<organism evidence="1 2">
    <name type="scientific">Agrocybe pediades</name>
    <dbReference type="NCBI Taxonomy" id="84607"/>
    <lineage>
        <taxon>Eukaryota</taxon>
        <taxon>Fungi</taxon>
        <taxon>Dikarya</taxon>
        <taxon>Basidiomycota</taxon>
        <taxon>Agaricomycotina</taxon>
        <taxon>Agaricomycetes</taxon>
        <taxon>Agaricomycetidae</taxon>
        <taxon>Agaricales</taxon>
        <taxon>Agaricineae</taxon>
        <taxon>Strophariaceae</taxon>
        <taxon>Agrocybe</taxon>
    </lineage>
</organism>
<dbReference type="Proteomes" id="UP000521872">
    <property type="component" value="Unassembled WGS sequence"/>
</dbReference>
<gene>
    <name evidence="1" type="ORF">D9613_009587</name>
</gene>
<dbReference type="SUPFAM" id="SSF74788">
    <property type="entry name" value="Cullin repeat-like"/>
    <property type="match status" value="1"/>
</dbReference>
<dbReference type="AlphaFoldDB" id="A0A8H4R290"/>
<sequence length="271" mass="30414">MMKLISTISSISDGSTRGAGNAAGKELYGLLDVYFEQAAKQLLLATPSDGIDLIKYLISSFSRYHAAAGISSRLLSYYDRWIKGEVDAGKGWFRPTKNMGLTWKELKDDKFKKSEKFQKLKRQELTQWGYEDGDSTQRVATLEEYAEAGSPVNCTVPVKSMALRRFRTELIAPLLLRVNAPNVSSAADPESHVDNMQKARGARNFIRRGQSVLFNAVGGMLRSKNLDQEEKIRLAGELVNLLKVIGFRKNYALRRKLNDYLSLHLSTTPQT</sequence>
<proteinExistence type="predicted"/>
<protein>
    <submittedName>
        <fullName evidence="1">Uncharacterized protein</fullName>
    </submittedName>
</protein>
<dbReference type="EMBL" id="JAACJL010000002">
    <property type="protein sequence ID" value="KAF4622070.1"/>
    <property type="molecule type" value="Genomic_DNA"/>
</dbReference>
<evidence type="ECO:0000313" key="2">
    <source>
        <dbReference type="Proteomes" id="UP000521872"/>
    </source>
</evidence>
<accession>A0A8H4R290</accession>
<comment type="caution">
    <text evidence="1">The sequence shown here is derived from an EMBL/GenBank/DDBJ whole genome shotgun (WGS) entry which is preliminary data.</text>
</comment>
<reference evidence="1 2" key="1">
    <citation type="submission" date="2019-12" db="EMBL/GenBank/DDBJ databases">
        <authorList>
            <person name="Floudas D."/>
            <person name="Bentzer J."/>
            <person name="Ahren D."/>
            <person name="Johansson T."/>
            <person name="Persson P."/>
            <person name="Tunlid A."/>
        </authorList>
    </citation>
    <scope>NUCLEOTIDE SEQUENCE [LARGE SCALE GENOMIC DNA]</scope>
    <source>
        <strain evidence="1 2">CBS 102.39</strain>
    </source>
</reference>